<evidence type="ECO:0000256" key="1">
    <source>
        <dbReference type="SAM" id="MobiDB-lite"/>
    </source>
</evidence>
<keyword evidence="3" id="KW-1185">Reference proteome</keyword>
<name>A0A8X6F460_TRICU</name>
<feature type="region of interest" description="Disordered" evidence="1">
    <location>
        <begin position="1"/>
        <end position="24"/>
    </location>
</feature>
<organism evidence="2 3">
    <name type="scientific">Trichonephila clavata</name>
    <name type="common">Joro spider</name>
    <name type="synonym">Nephila clavata</name>
    <dbReference type="NCBI Taxonomy" id="2740835"/>
    <lineage>
        <taxon>Eukaryota</taxon>
        <taxon>Metazoa</taxon>
        <taxon>Ecdysozoa</taxon>
        <taxon>Arthropoda</taxon>
        <taxon>Chelicerata</taxon>
        <taxon>Arachnida</taxon>
        <taxon>Araneae</taxon>
        <taxon>Araneomorphae</taxon>
        <taxon>Entelegynae</taxon>
        <taxon>Araneoidea</taxon>
        <taxon>Nephilidae</taxon>
        <taxon>Trichonephila</taxon>
    </lineage>
</organism>
<reference evidence="2" key="1">
    <citation type="submission" date="2020-07" db="EMBL/GenBank/DDBJ databases">
        <title>Multicomponent nature underlies the extraordinary mechanical properties of spider dragline silk.</title>
        <authorList>
            <person name="Kono N."/>
            <person name="Nakamura H."/>
            <person name="Mori M."/>
            <person name="Yoshida Y."/>
            <person name="Ohtoshi R."/>
            <person name="Malay A.D."/>
            <person name="Moran D.A.P."/>
            <person name="Tomita M."/>
            <person name="Numata K."/>
            <person name="Arakawa K."/>
        </authorList>
    </citation>
    <scope>NUCLEOTIDE SEQUENCE</scope>
</reference>
<sequence length="67" mass="7534">MDAPSRGPSPVQRIRPPPPITIDNVDHPAQLLKRIQSMTKEKLTARTRGKSIKLYPETPKRTIGYAN</sequence>
<gene>
    <name evidence="2" type="ORF">TNCT_603131</name>
</gene>
<dbReference type="AlphaFoldDB" id="A0A8X6F460"/>
<evidence type="ECO:0000313" key="3">
    <source>
        <dbReference type="Proteomes" id="UP000887116"/>
    </source>
</evidence>
<accession>A0A8X6F460</accession>
<protein>
    <submittedName>
        <fullName evidence="2">Uncharacterized protein</fullName>
    </submittedName>
</protein>
<dbReference type="Proteomes" id="UP000887116">
    <property type="component" value="Unassembled WGS sequence"/>
</dbReference>
<dbReference type="EMBL" id="BMAO01000761">
    <property type="protein sequence ID" value="GFQ69044.1"/>
    <property type="molecule type" value="Genomic_DNA"/>
</dbReference>
<comment type="caution">
    <text evidence="2">The sequence shown here is derived from an EMBL/GenBank/DDBJ whole genome shotgun (WGS) entry which is preliminary data.</text>
</comment>
<proteinExistence type="predicted"/>
<evidence type="ECO:0000313" key="2">
    <source>
        <dbReference type="EMBL" id="GFQ69044.1"/>
    </source>
</evidence>